<sequence length="146" mass="16058">MSISARDADDYAAQLLVLTERLTERLSDETEALEAHRPLDIRESVEETRSLSALYRQESARLKADPSRLTGLSAAHKQSLRKATEAFVAISERHARAVEAAKTISEGLMKAIADSLNETRKPSLTYGPGASIKDRTPQSLNYGFKA</sequence>
<proteinExistence type="predicted"/>
<dbReference type="EMBL" id="AP018827">
    <property type="protein sequence ID" value="BBF79978.1"/>
    <property type="molecule type" value="Genomic_DNA"/>
</dbReference>
<protein>
    <submittedName>
        <fullName evidence="2">Flagellar basal-body protein FlbY</fullName>
    </submittedName>
</protein>
<feature type="region of interest" description="Disordered" evidence="1">
    <location>
        <begin position="126"/>
        <end position="146"/>
    </location>
</feature>
<organism evidence="2 3">
    <name type="scientific">Asticcacaulis excentricus</name>
    <dbReference type="NCBI Taxonomy" id="78587"/>
    <lineage>
        <taxon>Bacteria</taxon>
        <taxon>Pseudomonadati</taxon>
        <taxon>Pseudomonadota</taxon>
        <taxon>Alphaproteobacteria</taxon>
        <taxon>Caulobacterales</taxon>
        <taxon>Caulobacteraceae</taxon>
        <taxon>Asticcacaulis</taxon>
    </lineage>
</organism>
<accession>A0A3G9G6U1</accession>
<evidence type="ECO:0000313" key="2">
    <source>
        <dbReference type="EMBL" id="BBF79978.1"/>
    </source>
</evidence>
<dbReference type="OrthoDB" id="7632623at2"/>
<evidence type="ECO:0000313" key="3">
    <source>
        <dbReference type="Proteomes" id="UP000278756"/>
    </source>
</evidence>
<reference evidence="3" key="2">
    <citation type="journal article" date="2017" name="Plant Physiol. Biochem.">
        <title>Differential oxidative and antioxidative response of duckweed Lemna minor toward plant growth promoting/inhibiting bacteria.</title>
        <authorList>
            <person name="Ishizawa H."/>
            <person name="Kuroda M."/>
            <person name="Morikawa M."/>
            <person name="Ike M."/>
        </authorList>
    </citation>
    <scope>NUCLEOTIDE SEQUENCE [LARGE SCALE GENOMIC DNA]</scope>
    <source>
        <strain evidence="3">M6</strain>
    </source>
</reference>
<keyword evidence="2" id="KW-0969">Cilium</keyword>
<keyword evidence="2" id="KW-0966">Cell projection</keyword>
<keyword evidence="2" id="KW-0282">Flagellum</keyword>
<dbReference type="Proteomes" id="UP000278756">
    <property type="component" value="Chromosome 1"/>
</dbReference>
<name>A0A3G9G6U1_9CAUL</name>
<reference evidence="3" key="1">
    <citation type="journal article" date="2017" name="Biotechnol. Biofuels">
        <title>Evaluation of environmental bacterial communities as a factor affecting the growth of duckweed Lemna minor.</title>
        <authorList>
            <person name="Ishizawa H."/>
            <person name="Kuroda M."/>
            <person name="Morikawa M."/>
            <person name="Ike M."/>
        </authorList>
    </citation>
    <scope>NUCLEOTIDE SEQUENCE [LARGE SCALE GENOMIC DNA]</scope>
    <source>
        <strain evidence="3">M6</strain>
    </source>
</reference>
<dbReference type="AlphaFoldDB" id="A0A3G9G6U1"/>
<gene>
    <name evidence="2" type="ORF">EM6_0555</name>
</gene>
<dbReference type="RefSeq" id="WP_126420172.1">
    <property type="nucleotide sequence ID" value="NZ_AP018827.1"/>
</dbReference>
<feature type="compositionally biased region" description="Polar residues" evidence="1">
    <location>
        <begin position="137"/>
        <end position="146"/>
    </location>
</feature>
<evidence type="ECO:0000256" key="1">
    <source>
        <dbReference type="SAM" id="MobiDB-lite"/>
    </source>
</evidence>